<proteinExistence type="predicted"/>
<feature type="region of interest" description="Disordered" evidence="1">
    <location>
        <begin position="142"/>
        <end position="165"/>
    </location>
</feature>
<feature type="domain" description="DUF8054" evidence="3">
    <location>
        <begin position="11"/>
        <end position="90"/>
    </location>
</feature>
<feature type="compositionally biased region" description="Basic and acidic residues" evidence="1">
    <location>
        <begin position="149"/>
        <end position="163"/>
    </location>
</feature>
<dbReference type="Pfam" id="PF26236">
    <property type="entry name" value="DUF8054_N"/>
    <property type="match status" value="1"/>
</dbReference>
<keyword evidence="2" id="KW-1133">Transmembrane helix</keyword>
<feature type="transmembrane region" description="Helical" evidence="2">
    <location>
        <begin position="21"/>
        <end position="43"/>
    </location>
</feature>
<evidence type="ECO:0000259" key="5">
    <source>
        <dbReference type="Pfam" id="PF26238"/>
    </source>
</evidence>
<accession>F8D7N3</accession>
<keyword evidence="2" id="KW-0472">Membrane</keyword>
<evidence type="ECO:0000259" key="3">
    <source>
        <dbReference type="Pfam" id="PF26236"/>
    </source>
</evidence>
<dbReference type="InterPro" id="IPR058775">
    <property type="entry name" value="DUF8054_M"/>
</dbReference>
<dbReference type="Proteomes" id="UP000006794">
    <property type="component" value="Chromosome"/>
</dbReference>
<evidence type="ECO:0000256" key="1">
    <source>
        <dbReference type="SAM" id="MobiDB-lite"/>
    </source>
</evidence>
<evidence type="ECO:0000256" key="2">
    <source>
        <dbReference type="SAM" id="Phobius"/>
    </source>
</evidence>
<evidence type="ECO:0000313" key="6">
    <source>
        <dbReference type="EMBL" id="AEH35481.1"/>
    </source>
</evidence>
<dbReference type="InterPro" id="IPR058675">
    <property type="entry name" value="DUF8054_C"/>
</dbReference>
<dbReference type="Pfam" id="PF26238">
    <property type="entry name" value="DUF8054_M"/>
    <property type="match status" value="1"/>
</dbReference>
<keyword evidence="7" id="KW-1185">Reference proteome</keyword>
<feature type="transmembrane region" description="Helical" evidence="2">
    <location>
        <begin position="49"/>
        <end position="68"/>
    </location>
</feature>
<sequence length="311" mass="34319">MVPVIDRFDALERLRQPEYTGGNRCLPCTVVNVGIALVLAGGIGVVSPLAGVLAFACCLAIIALRGYLIPGTPTLTQRYLPERVLRAFGKAPERPTIETADLEDALETLAAADVVARHKSTTAPVQLTPTFRRRWNERLEQFANGNPADPDRQATTETDREWTPPDATDVADLVGLEPDDVRRRGETTFELEGARRRRWESDAALAADVAADRELRDRLDGWDDLEADDRQDVLTGLRLLRQRCPAPTCDGRPAATRERLEHCCRRPQVGLEATCEDCGRPIVAVAVPEDDPLLEWVPATERERRDAAGAD</sequence>
<dbReference type="KEGG" id="hxa:Halxa_0842"/>
<dbReference type="HOGENOM" id="CLU_945324_0_0_2"/>
<feature type="domain" description="DUF8054" evidence="5">
    <location>
        <begin position="104"/>
        <end position="239"/>
    </location>
</feature>
<gene>
    <name evidence="6" type="ordered locus">Halxa_0842</name>
</gene>
<dbReference type="InterPro" id="IPR058674">
    <property type="entry name" value="DUF8054_N"/>
</dbReference>
<feature type="domain" description="DUF8054" evidence="4">
    <location>
        <begin position="243"/>
        <end position="283"/>
    </location>
</feature>
<reference evidence="6 7" key="1">
    <citation type="journal article" date="2012" name="Stand. Genomic Sci.">
        <title>Complete genome sequence of Halopiger xanaduensis type strain (SH-6(T)).</title>
        <authorList>
            <person name="Anderson I."/>
            <person name="Tindall B.J."/>
            <person name="Rohde M."/>
            <person name="Lucas S."/>
            <person name="Han J."/>
            <person name="Lapidus A."/>
            <person name="Cheng J.F."/>
            <person name="Goodwin L."/>
            <person name="Pitluck S."/>
            <person name="Peters L."/>
            <person name="Pati A."/>
            <person name="Mikhailova N."/>
            <person name="Pagani I."/>
            <person name="Teshima H."/>
            <person name="Han C."/>
            <person name="Tapia R."/>
            <person name="Land M."/>
            <person name="Woyke T."/>
            <person name="Klenk H.P."/>
            <person name="Kyrpides N."/>
            <person name="Ivanova N."/>
        </authorList>
    </citation>
    <scope>NUCLEOTIDE SEQUENCE [LARGE SCALE GENOMIC DNA]</scope>
    <source>
        <strain evidence="7">DSM 18323 / JCM 14033 / SH-6</strain>
    </source>
</reference>
<evidence type="ECO:0000313" key="7">
    <source>
        <dbReference type="Proteomes" id="UP000006794"/>
    </source>
</evidence>
<dbReference type="EMBL" id="CP002839">
    <property type="protein sequence ID" value="AEH35481.1"/>
    <property type="molecule type" value="Genomic_DNA"/>
</dbReference>
<dbReference type="AlphaFoldDB" id="F8D7N3"/>
<dbReference type="Pfam" id="PF26237">
    <property type="entry name" value="DUF8054_C"/>
    <property type="match status" value="1"/>
</dbReference>
<keyword evidence="2" id="KW-0812">Transmembrane</keyword>
<evidence type="ECO:0000259" key="4">
    <source>
        <dbReference type="Pfam" id="PF26237"/>
    </source>
</evidence>
<dbReference type="eggNOG" id="arCOG08109">
    <property type="taxonomic scope" value="Archaea"/>
</dbReference>
<protein>
    <submittedName>
        <fullName evidence="6">Uncharacterized protein</fullName>
    </submittedName>
</protein>
<organism evidence="6 7">
    <name type="scientific">Halopiger xanaduensis (strain DSM 18323 / JCM 14033 / SH-6)</name>
    <dbReference type="NCBI Taxonomy" id="797210"/>
    <lineage>
        <taxon>Archaea</taxon>
        <taxon>Methanobacteriati</taxon>
        <taxon>Methanobacteriota</taxon>
        <taxon>Stenosarchaea group</taxon>
        <taxon>Halobacteria</taxon>
        <taxon>Halobacteriales</taxon>
        <taxon>Natrialbaceae</taxon>
        <taxon>Halopiger</taxon>
    </lineage>
</organism>
<name>F8D7N3_HALXS</name>